<dbReference type="PANTHER" id="PTHR24113">
    <property type="entry name" value="RAN GTPASE-ACTIVATING PROTEIN 1"/>
    <property type="match status" value="1"/>
</dbReference>
<gene>
    <name evidence="5" type="ORF">BO99DRAFT_441521</name>
</gene>
<dbReference type="SUPFAM" id="SSF52047">
    <property type="entry name" value="RNI-like"/>
    <property type="match status" value="1"/>
</dbReference>
<sequence length="736" mass="81327">MACLLWNRHHALHASATVSCNAIDDGKHDTEPACAPLNLPDILSVASRLPVNTNHHESEHVLTAAHPARFICEIRAPKMGKLNYLARRISGLKAGQAVSKDLKKRFPPGAGSKSAARDPFVEIDVTGKVLTDEGLAQFIGDLVDCLEFRDQEHPMGLAKVTELHLSGNRLTVDSLPMLTEVVKRSAGDLRELDLSTNDIQITTPDAVRKWANFLNSFQKCFVLRKLDLGGNALGRAGIEHLARIYMKSDLDFLEGDAHEVLALDSEDEEHSSTPESMTEGMARLKVIAGKENESTARKKKSPSLPKPEQKNAHTYAELKKYACTRGLRSIPYLILTDVSMTSHSAIQLIPMLDLQRAPESLLGFLPVVGKAVVLPESAASCKSIIWRPNDKLAPHVLRMIEVAEALQQLRESKVETELETADQSDDNNFAEASDTSSETSQDLDSATQQKLQSKLRTEFTRVCKRVRLEVIRADGVHSSTIWSTALRMMLVARALLLEDRDRPIECEDNDILERMPIPRPTEGPVVSFPMDPDSDDSSSGEPTYYHVENAAPFHIRIAQPVTSAPLTSFLPVRRNNPSISETSAVNATGQHSRSAISGPFHPSAISFDSQFPNLPSAAPGPPLALRIPSGDLSDTNQTRRAPLPSQPAATATRRRNIRDSGKQEWRYDLPFNIWRRIIAEAVGADGTLDLEQQTRIMHYASDWDVVAYGVQIKGTELHQQLWKFLESVGCFTYSPL</sequence>
<keyword evidence="6" id="KW-1185">Reference proteome</keyword>
<evidence type="ECO:0000256" key="2">
    <source>
        <dbReference type="ARBA" id="ARBA00022614"/>
    </source>
</evidence>
<evidence type="ECO:0000256" key="1">
    <source>
        <dbReference type="ARBA" id="ARBA00022468"/>
    </source>
</evidence>
<keyword evidence="3" id="KW-0677">Repeat</keyword>
<dbReference type="GO" id="GO:0005634">
    <property type="term" value="C:nucleus"/>
    <property type="evidence" value="ECO:0007669"/>
    <property type="project" value="TreeGrafter"/>
</dbReference>
<dbReference type="Gene3D" id="3.80.10.10">
    <property type="entry name" value="Ribonuclease Inhibitor"/>
    <property type="match status" value="1"/>
</dbReference>
<keyword evidence="2" id="KW-0433">Leucine-rich repeat</keyword>
<feature type="compositionally biased region" description="Polar residues" evidence="4">
    <location>
        <begin position="582"/>
        <end position="595"/>
    </location>
</feature>
<dbReference type="InterPro" id="IPR027038">
    <property type="entry name" value="RanGap"/>
</dbReference>
<feature type="compositionally biased region" description="Polar residues" evidence="4">
    <location>
        <begin position="433"/>
        <end position="449"/>
    </location>
</feature>
<keyword evidence="1" id="KW-0343">GTPase activation</keyword>
<dbReference type="GO" id="GO:0006913">
    <property type="term" value="P:nucleocytoplasmic transport"/>
    <property type="evidence" value="ECO:0007669"/>
    <property type="project" value="TreeGrafter"/>
</dbReference>
<accession>A0A2V5IBL3</accession>
<organism evidence="5 6">
    <name type="scientific">Aspergillus violaceofuscus (strain CBS 115571)</name>
    <dbReference type="NCBI Taxonomy" id="1450538"/>
    <lineage>
        <taxon>Eukaryota</taxon>
        <taxon>Fungi</taxon>
        <taxon>Dikarya</taxon>
        <taxon>Ascomycota</taxon>
        <taxon>Pezizomycotina</taxon>
        <taxon>Eurotiomycetes</taxon>
        <taxon>Eurotiomycetidae</taxon>
        <taxon>Eurotiales</taxon>
        <taxon>Aspergillaceae</taxon>
        <taxon>Aspergillus</taxon>
    </lineage>
</organism>
<feature type="region of interest" description="Disordered" evidence="4">
    <location>
        <begin position="582"/>
        <end position="601"/>
    </location>
</feature>
<evidence type="ECO:0000256" key="3">
    <source>
        <dbReference type="ARBA" id="ARBA00022737"/>
    </source>
</evidence>
<feature type="region of interest" description="Disordered" evidence="4">
    <location>
        <begin position="289"/>
        <end position="311"/>
    </location>
</feature>
<dbReference type="GO" id="GO:0031267">
    <property type="term" value="F:small GTPase binding"/>
    <property type="evidence" value="ECO:0007669"/>
    <property type="project" value="TreeGrafter"/>
</dbReference>
<evidence type="ECO:0000256" key="4">
    <source>
        <dbReference type="SAM" id="MobiDB-lite"/>
    </source>
</evidence>
<protein>
    <recommendedName>
        <fullName evidence="7">Leucine rich repeat protein</fullName>
    </recommendedName>
</protein>
<evidence type="ECO:0000313" key="6">
    <source>
        <dbReference type="Proteomes" id="UP000249829"/>
    </source>
</evidence>
<dbReference type="GO" id="GO:0048471">
    <property type="term" value="C:perinuclear region of cytoplasm"/>
    <property type="evidence" value="ECO:0007669"/>
    <property type="project" value="TreeGrafter"/>
</dbReference>
<reference evidence="5 6" key="1">
    <citation type="submission" date="2018-02" db="EMBL/GenBank/DDBJ databases">
        <title>The genomes of Aspergillus section Nigri reveals drivers in fungal speciation.</title>
        <authorList>
            <consortium name="DOE Joint Genome Institute"/>
            <person name="Vesth T.C."/>
            <person name="Nybo J."/>
            <person name="Theobald S."/>
            <person name="Brandl J."/>
            <person name="Frisvad J.C."/>
            <person name="Nielsen K.F."/>
            <person name="Lyhne E.K."/>
            <person name="Kogle M.E."/>
            <person name="Kuo A."/>
            <person name="Riley R."/>
            <person name="Clum A."/>
            <person name="Nolan M."/>
            <person name="Lipzen A."/>
            <person name="Salamov A."/>
            <person name="Henrissat B."/>
            <person name="Wiebenga A."/>
            <person name="De vries R.P."/>
            <person name="Grigoriev I.V."/>
            <person name="Mortensen U.H."/>
            <person name="Andersen M.R."/>
            <person name="Baker S.E."/>
        </authorList>
    </citation>
    <scope>NUCLEOTIDE SEQUENCE [LARGE SCALE GENOMIC DNA]</scope>
    <source>
        <strain evidence="5 6">CBS 115571</strain>
    </source>
</reference>
<dbReference type="PANTHER" id="PTHR24113:SF12">
    <property type="entry name" value="RAN GTPASE-ACTIVATING PROTEIN 1"/>
    <property type="match status" value="1"/>
</dbReference>
<dbReference type="Proteomes" id="UP000249829">
    <property type="component" value="Unassembled WGS sequence"/>
</dbReference>
<dbReference type="AlphaFoldDB" id="A0A2V5IBL3"/>
<dbReference type="EMBL" id="KZ825117">
    <property type="protein sequence ID" value="PYI21407.1"/>
    <property type="molecule type" value="Genomic_DNA"/>
</dbReference>
<name>A0A2V5IBL3_ASPV1</name>
<dbReference type="GO" id="GO:0005829">
    <property type="term" value="C:cytosol"/>
    <property type="evidence" value="ECO:0007669"/>
    <property type="project" value="TreeGrafter"/>
</dbReference>
<feature type="region of interest" description="Disordered" evidence="4">
    <location>
        <begin position="413"/>
        <end position="449"/>
    </location>
</feature>
<evidence type="ECO:0008006" key="7">
    <source>
        <dbReference type="Google" id="ProtNLM"/>
    </source>
</evidence>
<dbReference type="OMA" id="CKSIIWR"/>
<feature type="region of interest" description="Disordered" evidence="4">
    <location>
        <begin position="607"/>
        <end position="657"/>
    </location>
</feature>
<dbReference type="InterPro" id="IPR032675">
    <property type="entry name" value="LRR_dom_sf"/>
</dbReference>
<dbReference type="GO" id="GO:0005096">
    <property type="term" value="F:GTPase activator activity"/>
    <property type="evidence" value="ECO:0007669"/>
    <property type="project" value="UniProtKB-KW"/>
</dbReference>
<evidence type="ECO:0000313" key="5">
    <source>
        <dbReference type="EMBL" id="PYI21407.1"/>
    </source>
</evidence>
<proteinExistence type="predicted"/>